<dbReference type="SUPFAM" id="SSF55846">
    <property type="entry name" value="N-acetylmuramoyl-L-alanine amidase-like"/>
    <property type="match status" value="1"/>
</dbReference>
<dbReference type="GO" id="GO:0004725">
    <property type="term" value="F:protein tyrosine phosphatase activity"/>
    <property type="evidence" value="ECO:0007669"/>
    <property type="project" value="InterPro"/>
</dbReference>
<protein>
    <submittedName>
        <fullName evidence="2">Protein-tyrosine phosphatase</fullName>
    </submittedName>
</protein>
<proteinExistence type="predicted"/>
<dbReference type="Pfam" id="PF01510">
    <property type="entry name" value="Amidase_2"/>
    <property type="match status" value="1"/>
</dbReference>
<dbReference type="PROSITE" id="PS50055">
    <property type="entry name" value="TYR_PHOSPHATASE_PTP"/>
    <property type="match status" value="1"/>
</dbReference>
<dbReference type="InterPro" id="IPR002502">
    <property type="entry name" value="Amidase_domain"/>
</dbReference>
<dbReference type="CDD" id="cd06583">
    <property type="entry name" value="PGRP"/>
    <property type="match status" value="1"/>
</dbReference>
<dbReference type="InterPro" id="IPR000242">
    <property type="entry name" value="PTP_cat"/>
</dbReference>
<feature type="domain" description="Tyrosine-protein phosphatase" evidence="1">
    <location>
        <begin position="392"/>
        <end position="529"/>
    </location>
</feature>
<dbReference type="InterPro" id="IPR052782">
    <property type="entry name" value="Oocyte-zygote_transition_reg"/>
</dbReference>
<evidence type="ECO:0000259" key="1">
    <source>
        <dbReference type="PROSITE" id="PS50055"/>
    </source>
</evidence>
<dbReference type="InterPro" id="IPR036505">
    <property type="entry name" value="Amidase/PGRP_sf"/>
</dbReference>
<keyword evidence="3" id="KW-1185">Reference proteome</keyword>
<dbReference type="SMART" id="SM00194">
    <property type="entry name" value="PTPc"/>
    <property type="match status" value="1"/>
</dbReference>
<evidence type="ECO:0000313" key="3">
    <source>
        <dbReference type="Proteomes" id="UP000054495"/>
    </source>
</evidence>
<dbReference type="GO" id="GO:0008745">
    <property type="term" value="F:N-acetylmuramoyl-L-alanine amidase activity"/>
    <property type="evidence" value="ECO:0007669"/>
    <property type="project" value="InterPro"/>
</dbReference>
<dbReference type="PANTHER" id="PTHR46163:SF10">
    <property type="entry name" value="PROTEIN-TYROSINE PHOSPHATASE-RELATED"/>
    <property type="match status" value="1"/>
</dbReference>
<dbReference type="InterPro" id="IPR029021">
    <property type="entry name" value="Prot-tyrosine_phosphatase-like"/>
</dbReference>
<accession>A0A0D6LUR5</accession>
<gene>
    <name evidence="2" type="ORF">ANCCEY_05143</name>
</gene>
<dbReference type="InterPro" id="IPR003595">
    <property type="entry name" value="Tyr_Pase_cat"/>
</dbReference>
<reference evidence="2 3" key="1">
    <citation type="submission" date="2013-05" db="EMBL/GenBank/DDBJ databases">
        <title>Draft genome of the parasitic nematode Anyclostoma ceylanicum.</title>
        <authorList>
            <person name="Mitreva M."/>
        </authorList>
    </citation>
    <scope>NUCLEOTIDE SEQUENCE [LARGE SCALE GENOMIC DNA]</scope>
</reference>
<dbReference type="EMBL" id="KE124888">
    <property type="protein sequence ID" value="EPB75785.1"/>
    <property type="molecule type" value="Genomic_DNA"/>
</dbReference>
<organism evidence="2 3">
    <name type="scientific">Ancylostoma ceylanicum</name>
    <dbReference type="NCBI Taxonomy" id="53326"/>
    <lineage>
        <taxon>Eukaryota</taxon>
        <taxon>Metazoa</taxon>
        <taxon>Ecdysozoa</taxon>
        <taxon>Nematoda</taxon>
        <taxon>Chromadorea</taxon>
        <taxon>Rhabditida</taxon>
        <taxon>Rhabditina</taxon>
        <taxon>Rhabditomorpha</taxon>
        <taxon>Strongyloidea</taxon>
        <taxon>Ancylostomatidae</taxon>
        <taxon>Ancylostomatinae</taxon>
        <taxon>Ancylostoma</taxon>
    </lineage>
</organism>
<dbReference type="Pfam" id="PF00102">
    <property type="entry name" value="Y_phosphatase"/>
    <property type="match status" value="2"/>
</dbReference>
<name>A0A0D6LUR5_9BILA</name>
<evidence type="ECO:0000313" key="2">
    <source>
        <dbReference type="EMBL" id="EPB75785.1"/>
    </source>
</evidence>
<dbReference type="AlphaFoldDB" id="A0A0D6LUR5"/>
<dbReference type="SMART" id="SM00404">
    <property type="entry name" value="PTPc_motif"/>
    <property type="match status" value="1"/>
</dbReference>
<sequence length="595" mass="67704">METSRDEFELENLKTYMMRRLMDTYRIISICHAVIIEPAPLSSSCAMCLDLAGRATRQGTETEDQTKQRVLNAASFYSGDDKTEYINEVNCHWKKYYGDANQPHPQSLQSTCADTGKCPIEWQTSPSSFTLVDITNSTSNYRATCTMPNIILLHHTVTPTVDDTIETLNQRGLSVQYIVALNGTVYQQVRDFHRARHAGVGAWREIHDVNSNSAGIEIVNTGDQPFPQKQVEAVIALVAMLKNRWHVDDHYISGHSDISPERKDDPSGYFPWSSLYNELSIFPDLFNSSLSDTRQNRVIIGGNVTYTSERLSKVQTDLIQLGYTHLNLPLGSYDNNTADVFEEFLKKNDELDDDALAGAKTEIENLPAPGPRDDNRSRWANMTIATKPIKVLSKEFAANKKYKPSGYTTEAYDRNEPKNRYNDIICIDATRVVLRDRSSDDDYIHASWMTMPDRFKYICTQVTNKETKPDPYDSVKHTVLEVESRVTSTFSIHSSPYFRSLSGITTIDYAWQKIRENSDAQMIDVLKDLRGQRFQAIQSPIQYIFLHMCLLELTAEENLLPRKGKYAPYLDSYTTMLKKYNKKVQAAEARADANG</sequence>
<dbReference type="SUPFAM" id="SSF52799">
    <property type="entry name" value="(Phosphotyrosine protein) phosphatases II"/>
    <property type="match status" value="1"/>
</dbReference>
<dbReference type="Gene3D" id="3.40.80.10">
    <property type="entry name" value="Peptidoglycan recognition protein-like"/>
    <property type="match status" value="1"/>
</dbReference>
<dbReference type="Proteomes" id="UP000054495">
    <property type="component" value="Unassembled WGS sequence"/>
</dbReference>
<dbReference type="SMART" id="SM00644">
    <property type="entry name" value="Ami_2"/>
    <property type="match status" value="1"/>
</dbReference>
<dbReference type="PANTHER" id="PTHR46163">
    <property type="entry name" value="TYROSINE-PROTEIN PHOSPHATASE-RELATED"/>
    <property type="match status" value="1"/>
</dbReference>
<dbReference type="GO" id="GO:0009253">
    <property type="term" value="P:peptidoglycan catabolic process"/>
    <property type="evidence" value="ECO:0007669"/>
    <property type="project" value="InterPro"/>
</dbReference>
<dbReference type="Gene3D" id="3.90.190.10">
    <property type="entry name" value="Protein tyrosine phosphatase superfamily"/>
    <property type="match status" value="2"/>
</dbReference>